<dbReference type="OrthoDB" id="2448162at2759"/>
<reference evidence="2" key="1">
    <citation type="journal article" date="2020" name="Fungal Divers.">
        <title>Resolving the Mortierellaceae phylogeny through synthesis of multi-gene phylogenetics and phylogenomics.</title>
        <authorList>
            <person name="Vandepol N."/>
            <person name="Liber J."/>
            <person name="Desiro A."/>
            <person name="Na H."/>
            <person name="Kennedy M."/>
            <person name="Barry K."/>
            <person name="Grigoriev I.V."/>
            <person name="Miller A.N."/>
            <person name="O'Donnell K."/>
            <person name="Stajich J.E."/>
            <person name="Bonito G."/>
        </authorList>
    </citation>
    <scope>NUCLEOTIDE SEQUENCE</scope>
    <source>
        <strain evidence="2">NVP60</strain>
    </source>
</reference>
<gene>
    <name evidence="2" type="ORF">BGZ97_013354</name>
</gene>
<accession>A0A9P6R1P7</accession>
<protein>
    <submittedName>
        <fullName evidence="2">Uncharacterized protein</fullName>
    </submittedName>
</protein>
<organism evidence="2 3">
    <name type="scientific">Linnemannia gamsii</name>
    <dbReference type="NCBI Taxonomy" id="64522"/>
    <lineage>
        <taxon>Eukaryota</taxon>
        <taxon>Fungi</taxon>
        <taxon>Fungi incertae sedis</taxon>
        <taxon>Mucoromycota</taxon>
        <taxon>Mortierellomycotina</taxon>
        <taxon>Mortierellomycetes</taxon>
        <taxon>Mortierellales</taxon>
        <taxon>Mortierellaceae</taxon>
        <taxon>Linnemannia</taxon>
    </lineage>
</organism>
<feature type="compositionally biased region" description="Polar residues" evidence="1">
    <location>
        <begin position="37"/>
        <end position="50"/>
    </location>
</feature>
<evidence type="ECO:0000313" key="2">
    <source>
        <dbReference type="EMBL" id="KAG0308537.1"/>
    </source>
</evidence>
<feature type="compositionally biased region" description="Polar residues" evidence="1">
    <location>
        <begin position="360"/>
        <end position="376"/>
    </location>
</feature>
<proteinExistence type="predicted"/>
<sequence>MMDSALYLTFPSRVLTVMKTITLTILTWPPLDLKTSSPNGPLTRADTTTTEGHEAPHNWNKSGWILGWSLCPSTTPATPIGASNFREAAASLHSPWPMAAWAIEAEAALMEVETIHHQHATVADYGISANTSTEMHQQRKAQTAIIGPHKSTWTQEFFLTESNMEAEVSSSDLGKETVSVGQAESSDRRGSVVKTCGYMLESKNHRDASDPTLLDLDVFNLKATDSHMPDDHHSAASILPSAPLAFKQQSTSHPYIVCDPTHPQPDKVPNIEDVGVSTKERPGQVFNDDIFEGDMLQAWMDTLAQEKQEADERVQETEQLAEKNVIVKKSAEEETKDQLILEVALRRLNVLMHQLGRTQTSFSTPIGNTGAGSKSNLAPLPPVRNNVS</sequence>
<feature type="region of interest" description="Disordered" evidence="1">
    <location>
        <begin position="360"/>
        <end position="388"/>
    </location>
</feature>
<dbReference type="Proteomes" id="UP000823405">
    <property type="component" value="Unassembled WGS sequence"/>
</dbReference>
<dbReference type="EMBL" id="JAAAIN010000991">
    <property type="protein sequence ID" value="KAG0308537.1"/>
    <property type="molecule type" value="Genomic_DNA"/>
</dbReference>
<name>A0A9P6R1P7_9FUNG</name>
<keyword evidence="3" id="KW-1185">Reference proteome</keyword>
<evidence type="ECO:0000256" key="1">
    <source>
        <dbReference type="SAM" id="MobiDB-lite"/>
    </source>
</evidence>
<feature type="region of interest" description="Disordered" evidence="1">
    <location>
        <begin position="37"/>
        <end position="56"/>
    </location>
</feature>
<evidence type="ECO:0000313" key="3">
    <source>
        <dbReference type="Proteomes" id="UP000823405"/>
    </source>
</evidence>
<comment type="caution">
    <text evidence="2">The sequence shown here is derived from an EMBL/GenBank/DDBJ whole genome shotgun (WGS) entry which is preliminary data.</text>
</comment>
<dbReference type="AlphaFoldDB" id="A0A9P6R1P7"/>